<keyword evidence="4 6" id="KW-0862">Zinc</keyword>
<dbReference type="PANTHER" id="PTHR43161">
    <property type="entry name" value="SORBITOL DEHYDROGENASE"/>
    <property type="match status" value="1"/>
</dbReference>
<dbReference type="Pfam" id="PF00107">
    <property type="entry name" value="ADH_zinc_N"/>
    <property type="match status" value="1"/>
</dbReference>
<comment type="similarity">
    <text evidence="2 6">Belongs to the zinc-containing alcohol dehydrogenase family.</text>
</comment>
<evidence type="ECO:0000256" key="6">
    <source>
        <dbReference type="RuleBase" id="RU361277"/>
    </source>
</evidence>
<evidence type="ECO:0000313" key="10">
    <source>
        <dbReference type="Proteomes" id="UP000003346"/>
    </source>
</evidence>
<dbReference type="InterPro" id="IPR002328">
    <property type="entry name" value="ADH_Zn_CS"/>
</dbReference>
<dbReference type="AlphaFoldDB" id="A0NJ16"/>
<dbReference type="GO" id="GO:0005737">
    <property type="term" value="C:cytoplasm"/>
    <property type="evidence" value="ECO:0007669"/>
    <property type="project" value="TreeGrafter"/>
</dbReference>
<dbReference type="Proteomes" id="UP000003346">
    <property type="component" value="Unassembled WGS sequence"/>
</dbReference>
<dbReference type="EMBL" id="AAUV01000049">
    <property type="protein sequence ID" value="EAV39505.1"/>
    <property type="molecule type" value="Genomic_DNA"/>
</dbReference>
<evidence type="ECO:0000256" key="1">
    <source>
        <dbReference type="ARBA" id="ARBA00001947"/>
    </source>
</evidence>
<proteinExistence type="inferred from homology"/>
<protein>
    <submittedName>
        <fullName evidence="9">L-iditol 2-dehydrogenase</fullName>
    </submittedName>
</protein>
<dbReference type="InterPro" id="IPR011032">
    <property type="entry name" value="GroES-like_sf"/>
</dbReference>
<evidence type="ECO:0000256" key="4">
    <source>
        <dbReference type="ARBA" id="ARBA00022833"/>
    </source>
</evidence>
<dbReference type="SUPFAM" id="SSF51735">
    <property type="entry name" value="NAD(P)-binding Rossmann-fold domains"/>
    <property type="match status" value="1"/>
</dbReference>
<evidence type="ECO:0000256" key="3">
    <source>
        <dbReference type="ARBA" id="ARBA00022723"/>
    </source>
</evidence>
<feature type="domain" description="Alcohol dehydrogenase-like N-terminal" evidence="8">
    <location>
        <begin position="27"/>
        <end position="111"/>
    </location>
</feature>
<gene>
    <name evidence="9" type="ORF">OENOO_54020</name>
</gene>
<name>A0NJ16_OENOE</name>
<dbReference type="InterPro" id="IPR013154">
    <property type="entry name" value="ADH-like_N"/>
</dbReference>
<dbReference type="HOGENOM" id="CLU_026673_11_0_9"/>
<dbReference type="GO" id="GO:0000721">
    <property type="term" value="F:(R,R)-butanediol dehydrogenase activity"/>
    <property type="evidence" value="ECO:0007669"/>
    <property type="project" value="TreeGrafter"/>
</dbReference>
<dbReference type="GO" id="GO:0034079">
    <property type="term" value="P:butanediol biosynthetic process"/>
    <property type="evidence" value="ECO:0007669"/>
    <property type="project" value="TreeGrafter"/>
</dbReference>
<dbReference type="Gene3D" id="3.40.50.720">
    <property type="entry name" value="NAD(P)-binding Rossmann-like Domain"/>
    <property type="match status" value="1"/>
</dbReference>
<accession>A0NJ16</accession>
<evidence type="ECO:0000259" key="7">
    <source>
        <dbReference type="Pfam" id="PF00107"/>
    </source>
</evidence>
<organism evidence="9 10">
    <name type="scientific">Oenococcus oeni ATCC BAA-1163</name>
    <dbReference type="NCBI Taxonomy" id="379360"/>
    <lineage>
        <taxon>Bacteria</taxon>
        <taxon>Bacillati</taxon>
        <taxon>Bacillota</taxon>
        <taxon>Bacilli</taxon>
        <taxon>Lactobacillales</taxon>
        <taxon>Lactobacillaceae</taxon>
        <taxon>Oenococcus</taxon>
    </lineage>
</organism>
<sequence>MICMKQVQVTAVGENSFVDVDQPQVGRQDVLIKIKANGICGSDTFYTSIGGIPPRQGHTPLGHEAAGIVADIGSNVDDVSIGDHVVINPMAAEDGIIGNGGAQGALSDYVNLINAKANRNFRIIPKNIPWEVAALNEPMAVAQHAVNRSKAKADSKVAVFGAGPIGLGAIISLKALGVKNVVAIDIIPERLQKALDVGANSIIDSGKEDVLEQLIKFHGQGLEKVPSGNKRSATDIYIDAAGASIVPKTVFKIAQYRAVYTIVAVHKKEVPVNFGDLLDRELDIRLSVGYPTEIFQVTDNIIKYPELYAKIISNVFPFSDALKALKTAATPGAADKVVVSFD</sequence>
<dbReference type="PROSITE" id="PS00059">
    <property type="entry name" value="ADH_ZINC"/>
    <property type="match status" value="1"/>
</dbReference>
<dbReference type="Gene3D" id="3.90.180.10">
    <property type="entry name" value="Medium-chain alcohol dehydrogenases, catalytic domain"/>
    <property type="match status" value="2"/>
</dbReference>
<feature type="domain" description="Alcohol dehydrogenase-like C-terminal" evidence="7">
    <location>
        <begin position="164"/>
        <end position="296"/>
    </location>
</feature>
<dbReference type="Pfam" id="PF08240">
    <property type="entry name" value="ADH_N"/>
    <property type="match status" value="1"/>
</dbReference>
<dbReference type="InterPro" id="IPR036291">
    <property type="entry name" value="NAD(P)-bd_dom_sf"/>
</dbReference>
<reference evidence="9 10" key="1">
    <citation type="submission" date="2006-11" db="EMBL/GenBank/DDBJ databases">
        <authorList>
            <consortium name="Laboratoire de Microbiologie (Universite Bourgogne)"/>
            <consortium name="GENOME Express"/>
            <consortium name="UMR Oenologie Ampelologie (Universite Bordeaux 2)"/>
            <person name="Guzzo J."/>
        </authorList>
    </citation>
    <scope>NUCLEOTIDE SEQUENCE [LARGE SCALE GENOMIC DNA]</scope>
    <source>
        <strain evidence="9 10">ATCC BAA-1163</strain>
    </source>
</reference>
<evidence type="ECO:0000256" key="2">
    <source>
        <dbReference type="ARBA" id="ARBA00008072"/>
    </source>
</evidence>
<evidence type="ECO:0000259" key="8">
    <source>
        <dbReference type="Pfam" id="PF08240"/>
    </source>
</evidence>
<dbReference type="PANTHER" id="PTHR43161:SF23">
    <property type="entry name" value="(R,R)-BUTANEDIOL DEHYDROGENASE-RELATED"/>
    <property type="match status" value="1"/>
</dbReference>
<dbReference type="SUPFAM" id="SSF50129">
    <property type="entry name" value="GroES-like"/>
    <property type="match status" value="1"/>
</dbReference>
<dbReference type="InterPro" id="IPR013149">
    <property type="entry name" value="ADH-like_C"/>
</dbReference>
<keyword evidence="5" id="KW-0560">Oxidoreductase</keyword>
<comment type="cofactor">
    <cofactor evidence="1 6">
        <name>Zn(2+)</name>
        <dbReference type="ChEBI" id="CHEBI:29105"/>
    </cofactor>
</comment>
<evidence type="ECO:0000313" key="9">
    <source>
        <dbReference type="EMBL" id="EAV39505.1"/>
    </source>
</evidence>
<keyword evidence="3 6" id="KW-0479">Metal-binding</keyword>
<dbReference type="GO" id="GO:0008270">
    <property type="term" value="F:zinc ion binding"/>
    <property type="evidence" value="ECO:0007669"/>
    <property type="project" value="InterPro"/>
</dbReference>
<evidence type="ECO:0000256" key="5">
    <source>
        <dbReference type="ARBA" id="ARBA00023002"/>
    </source>
</evidence>
<comment type="caution">
    <text evidence="9">The sequence shown here is derived from an EMBL/GenBank/DDBJ whole genome shotgun (WGS) entry which is preliminary data.</text>
</comment>